<evidence type="ECO:0000313" key="5">
    <source>
        <dbReference type="Proteomes" id="UP000757604"/>
    </source>
</evidence>
<organism evidence="4 5">
    <name type="scientific">Rhizobium herbae</name>
    <dbReference type="NCBI Taxonomy" id="508661"/>
    <lineage>
        <taxon>Bacteria</taxon>
        <taxon>Pseudomonadati</taxon>
        <taxon>Pseudomonadota</taxon>
        <taxon>Alphaproteobacteria</taxon>
        <taxon>Hyphomicrobiales</taxon>
        <taxon>Rhizobiaceae</taxon>
        <taxon>Rhizobium/Agrobacterium group</taxon>
        <taxon>Rhizobium</taxon>
    </lineage>
</organism>
<keyword evidence="5" id="KW-1185">Reference proteome</keyword>
<evidence type="ECO:0000259" key="3">
    <source>
        <dbReference type="SMART" id="SM00062"/>
    </source>
</evidence>
<dbReference type="PANTHER" id="PTHR35936:SF35">
    <property type="entry name" value="L-CYSTINE-BINDING PROTEIN TCYJ"/>
    <property type="match status" value="1"/>
</dbReference>
<dbReference type="Pfam" id="PF00497">
    <property type="entry name" value="SBP_bac_3"/>
    <property type="match status" value="1"/>
</dbReference>
<dbReference type="Gene3D" id="3.40.190.10">
    <property type="entry name" value="Periplasmic binding protein-like II"/>
    <property type="match status" value="2"/>
</dbReference>
<keyword evidence="2" id="KW-0732">Signal</keyword>
<comment type="subcellular location">
    <subcellularLocation>
        <location evidence="1">Periplasm</location>
    </subcellularLocation>
</comment>
<evidence type="ECO:0000256" key="1">
    <source>
        <dbReference type="ARBA" id="ARBA00004418"/>
    </source>
</evidence>
<evidence type="ECO:0000313" key="4">
    <source>
        <dbReference type="EMBL" id="MBW9063549.1"/>
    </source>
</evidence>
<protein>
    <submittedName>
        <fullName evidence="4">Transporter substrate-binding domain-containing protein</fullName>
    </submittedName>
</protein>
<name>A0ABS7H8H7_9HYPH</name>
<comment type="caution">
    <text evidence="4">The sequence shown here is derived from an EMBL/GenBank/DDBJ whole genome shotgun (WGS) entry which is preliminary data.</text>
</comment>
<dbReference type="InterPro" id="IPR001638">
    <property type="entry name" value="Solute-binding_3/MltF_N"/>
</dbReference>
<evidence type="ECO:0000256" key="2">
    <source>
        <dbReference type="ARBA" id="ARBA00022729"/>
    </source>
</evidence>
<gene>
    <name evidence="4" type="ORF">JNB71_09485</name>
</gene>
<dbReference type="SUPFAM" id="SSF53850">
    <property type="entry name" value="Periplasmic binding protein-like II"/>
    <property type="match status" value="1"/>
</dbReference>
<accession>A0ABS7H8H7</accession>
<reference evidence="4 5" key="1">
    <citation type="journal article" date="2021" name="MBio">
        <title>Poor Competitiveness of Bradyrhizobium in Pigeon Pea Root Colonization in Indian Soils.</title>
        <authorList>
            <person name="Chalasani D."/>
            <person name="Basu A."/>
            <person name="Pullabhotla S.V.S.R.N."/>
            <person name="Jorrin B."/>
            <person name="Neal A.L."/>
            <person name="Poole P.S."/>
            <person name="Podile A.R."/>
            <person name="Tkacz A."/>
        </authorList>
    </citation>
    <scope>NUCLEOTIDE SEQUENCE [LARGE SCALE GENOMIC DNA]</scope>
    <source>
        <strain evidence="4 5">HU44</strain>
    </source>
</reference>
<dbReference type="EMBL" id="JAEUAO010000002">
    <property type="protein sequence ID" value="MBW9063549.1"/>
    <property type="molecule type" value="Genomic_DNA"/>
</dbReference>
<dbReference type="SMART" id="SM00062">
    <property type="entry name" value="PBPb"/>
    <property type="match status" value="1"/>
</dbReference>
<dbReference type="PANTHER" id="PTHR35936">
    <property type="entry name" value="MEMBRANE-BOUND LYTIC MUREIN TRANSGLYCOSYLASE F"/>
    <property type="match status" value="1"/>
</dbReference>
<dbReference type="Proteomes" id="UP000757604">
    <property type="component" value="Unassembled WGS sequence"/>
</dbReference>
<proteinExistence type="predicted"/>
<sequence length="292" mass="31679">MIIVIRALRALLKFNGIFTLCVLLIAAFSGLSRAAGVHDLPLLFDARERIAKPDLSGLARLRFLTTVDFPPFNFIDQSGKLSGFHVDLAREICRELEIEAKCQIQAVTFAELQSALEDGQGEAIIAGIGISPELRQRFAFSRAFMTLPARFAANRQAMGSDLAVSALGGKPVGAVSGTTHEAMLKAFFPTFEVRSFASRDAMLTALKSGAVAAAFSDGMQLSFWTAGNDAANCCTLLDGAYFSQRFLGEGLTIMNRKGDPALTQAIDHALLELSRKGRLNEIYLRYFPAGIY</sequence>
<feature type="domain" description="Solute-binding protein family 3/N-terminal" evidence="3">
    <location>
        <begin position="60"/>
        <end position="290"/>
    </location>
</feature>